<evidence type="ECO:0000256" key="11">
    <source>
        <dbReference type="RuleBase" id="RU003822"/>
    </source>
</evidence>
<evidence type="ECO:0000256" key="7">
    <source>
        <dbReference type="ARBA" id="ARBA00022989"/>
    </source>
</evidence>
<evidence type="ECO:0000313" key="17">
    <source>
        <dbReference type="Proteomes" id="UP001186944"/>
    </source>
</evidence>
<dbReference type="PANTHER" id="PTHR11767:SF102">
    <property type="entry name" value="INWARDLY RECTIFYING POTASSIUM CHANNEL 1, ISOFORM F"/>
    <property type="match status" value="1"/>
</dbReference>
<dbReference type="Proteomes" id="UP001186944">
    <property type="component" value="Unassembled WGS sequence"/>
</dbReference>
<name>A0AA88YAC7_PINIB</name>
<keyword evidence="10 11" id="KW-0407">Ion channel</keyword>
<dbReference type="AlphaFoldDB" id="A0AA88YAC7"/>
<proteinExistence type="inferred from homology"/>
<keyword evidence="2 11" id="KW-0813">Transport</keyword>
<dbReference type="InterPro" id="IPR040445">
    <property type="entry name" value="Kir_TM"/>
</dbReference>
<keyword evidence="5 11" id="KW-0851">Voltage-gated channel</keyword>
<dbReference type="InterPro" id="IPR041647">
    <property type="entry name" value="IRK_C"/>
</dbReference>
<evidence type="ECO:0000256" key="5">
    <source>
        <dbReference type="ARBA" id="ARBA00022882"/>
    </source>
</evidence>
<evidence type="ECO:0000256" key="13">
    <source>
        <dbReference type="SAM" id="Phobius"/>
    </source>
</evidence>
<keyword evidence="4 11" id="KW-0812">Transmembrane</keyword>
<feature type="region of interest" description="Disordered" evidence="12">
    <location>
        <begin position="370"/>
        <end position="395"/>
    </location>
</feature>
<evidence type="ECO:0000259" key="14">
    <source>
        <dbReference type="Pfam" id="PF01007"/>
    </source>
</evidence>
<sequence>MIDDSEETYETKGDKCPIRLVTAGGRYNIKYIGITGQRKQFLNDFFTTMVDTRWRWNILMFIGGFIVTWLLFALFYYLVSKFHGDLIEEMPENWTPCFENINSFQSAFLFSIETQTTIGYGYRYVTESCPHAYFGVIIQNIVGAGLQAALAGLVVAKVRRGKKRSGTIVFSTIMCIVEADEKYKLMFRIGDMRKSQIIGIHIRGYLFKKVLSDKEKSQPVQCFPLDFVEEDGSPQILLAWPTNLVHIIDKNSPFWKISKEDLRQEVFELVIILDGTVGTTSQPFQAQTSYFPWDLKWGHRFVTLGKKFSRRDCHVVDFSNFNKTTTAPISDCSACQVDQFRASGYSVLKSCNLNNNTHITLVRRKTAEKKTVYSPRKSSDQYKQNKQYLASEHRY</sequence>
<keyword evidence="9 13" id="KW-0472">Membrane</keyword>
<comment type="caution">
    <text evidence="16">The sequence shown here is derived from an EMBL/GenBank/DDBJ whole genome shotgun (WGS) entry which is preliminary data.</text>
</comment>
<evidence type="ECO:0000256" key="6">
    <source>
        <dbReference type="ARBA" id="ARBA00022958"/>
    </source>
</evidence>
<keyword evidence="6 11" id="KW-0630">Potassium</keyword>
<dbReference type="InterPro" id="IPR016449">
    <property type="entry name" value="K_chnl_inward-rec_Kir"/>
</dbReference>
<comment type="subcellular location">
    <subcellularLocation>
        <location evidence="1 11">Membrane</location>
        <topology evidence="1 11">Multi-pass membrane protein</topology>
    </subcellularLocation>
</comment>
<dbReference type="FunFam" id="1.10.287.70:FF:000019">
    <property type="entry name" value="G protein-activated inward rectifier potassium channel 1"/>
    <property type="match status" value="1"/>
</dbReference>
<organism evidence="16 17">
    <name type="scientific">Pinctada imbricata</name>
    <name type="common">Atlantic pearl-oyster</name>
    <name type="synonym">Pinctada martensii</name>
    <dbReference type="NCBI Taxonomy" id="66713"/>
    <lineage>
        <taxon>Eukaryota</taxon>
        <taxon>Metazoa</taxon>
        <taxon>Spiralia</taxon>
        <taxon>Lophotrochozoa</taxon>
        <taxon>Mollusca</taxon>
        <taxon>Bivalvia</taxon>
        <taxon>Autobranchia</taxon>
        <taxon>Pteriomorphia</taxon>
        <taxon>Pterioida</taxon>
        <taxon>Pterioidea</taxon>
        <taxon>Pteriidae</taxon>
        <taxon>Pinctada</taxon>
    </lineage>
</organism>
<dbReference type="PANTHER" id="PTHR11767">
    <property type="entry name" value="INWARD RECTIFIER POTASSIUM CHANNEL"/>
    <property type="match status" value="1"/>
</dbReference>
<keyword evidence="17" id="KW-1185">Reference proteome</keyword>
<evidence type="ECO:0000256" key="10">
    <source>
        <dbReference type="ARBA" id="ARBA00023303"/>
    </source>
</evidence>
<feature type="transmembrane region" description="Helical" evidence="13">
    <location>
        <begin position="132"/>
        <end position="156"/>
    </location>
</feature>
<dbReference type="GO" id="GO:0034702">
    <property type="term" value="C:monoatomic ion channel complex"/>
    <property type="evidence" value="ECO:0007669"/>
    <property type="project" value="UniProtKB-KW"/>
</dbReference>
<dbReference type="GO" id="GO:0005886">
    <property type="term" value="C:plasma membrane"/>
    <property type="evidence" value="ECO:0007669"/>
    <property type="project" value="TreeGrafter"/>
</dbReference>
<evidence type="ECO:0000259" key="15">
    <source>
        <dbReference type="Pfam" id="PF17655"/>
    </source>
</evidence>
<dbReference type="InterPro" id="IPR013518">
    <property type="entry name" value="K_chnl_inward-rec_Kir_cyto"/>
</dbReference>
<evidence type="ECO:0000256" key="8">
    <source>
        <dbReference type="ARBA" id="ARBA00023065"/>
    </source>
</evidence>
<evidence type="ECO:0000256" key="3">
    <source>
        <dbReference type="ARBA" id="ARBA00022538"/>
    </source>
</evidence>
<dbReference type="Gene3D" id="2.60.40.1400">
    <property type="entry name" value="G protein-activated inward rectifier potassium channel 1"/>
    <property type="match status" value="1"/>
</dbReference>
<dbReference type="Pfam" id="PF01007">
    <property type="entry name" value="IRK"/>
    <property type="match status" value="1"/>
</dbReference>
<comment type="similarity">
    <text evidence="11">Belongs to the inward rectifier-type potassium channel (TC 1.A.2.1) family.</text>
</comment>
<gene>
    <name evidence="16" type="ORF">FSP39_021783</name>
</gene>
<keyword evidence="3 11" id="KW-0633">Potassium transport</keyword>
<feature type="domain" description="Inward rectifier potassium channel C-terminal" evidence="15">
    <location>
        <begin position="168"/>
        <end position="340"/>
    </location>
</feature>
<dbReference type="EMBL" id="VSWD01000008">
    <property type="protein sequence ID" value="KAK3095990.1"/>
    <property type="molecule type" value="Genomic_DNA"/>
</dbReference>
<dbReference type="GO" id="GO:0034765">
    <property type="term" value="P:regulation of monoatomic ion transmembrane transport"/>
    <property type="evidence" value="ECO:0007669"/>
    <property type="project" value="TreeGrafter"/>
</dbReference>
<evidence type="ECO:0000313" key="16">
    <source>
        <dbReference type="EMBL" id="KAK3095990.1"/>
    </source>
</evidence>
<dbReference type="SUPFAM" id="SSF81296">
    <property type="entry name" value="E set domains"/>
    <property type="match status" value="1"/>
</dbReference>
<dbReference type="Gene3D" id="1.10.287.70">
    <property type="match status" value="1"/>
</dbReference>
<reference evidence="16" key="1">
    <citation type="submission" date="2019-08" db="EMBL/GenBank/DDBJ databases">
        <title>The improved chromosome-level genome for the pearl oyster Pinctada fucata martensii using PacBio sequencing and Hi-C.</title>
        <authorList>
            <person name="Zheng Z."/>
        </authorList>
    </citation>
    <scope>NUCLEOTIDE SEQUENCE</scope>
    <source>
        <strain evidence="16">ZZ-2019</strain>
        <tissue evidence="16">Adductor muscle</tissue>
    </source>
</reference>
<evidence type="ECO:0000256" key="1">
    <source>
        <dbReference type="ARBA" id="ARBA00004141"/>
    </source>
</evidence>
<dbReference type="SUPFAM" id="SSF81324">
    <property type="entry name" value="Voltage-gated potassium channels"/>
    <property type="match status" value="1"/>
</dbReference>
<dbReference type="Pfam" id="PF17655">
    <property type="entry name" value="IRK_C"/>
    <property type="match status" value="1"/>
</dbReference>
<evidence type="ECO:0000256" key="4">
    <source>
        <dbReference type="ARBA" id="ARBA00022692"/>
    </source>
</evidence>
<keyword evidence="7 13" id="KW-1133">Transmembrane helix</keyword>
<evidence type="ECO:0000256" key="2">
    <source>
        <dbReference type="ARBA" id="ARBA00022448"/>
    </source>
</evidence>
<protein>
    <submittedName>
        <fullName evidence="16">Uncharacterized protein</fullName>
    </submittedName>
</protein>
<accession>A0AA88YAC7</accession>
<dbReference type="GO" id="GO:1990573">
    <property type="term" value="P:potassium ion import across plasma membrane"/>
    <property type="evidence" value="ECO:0007669"/>
    <property type="project" value="TreeGrafter"/>
</dbReference>
<evidence type="ECO:0000256" key="9">
    <source>
        <dbReference type="ARBA" id="ARBA00023136"/>
    </source>
</evidence>
<dbReference type="GO" id="GO:0005242">
    <property type="term" value="F:inward rectifier potassium channel activity"/>
    <property type="evidence" value="ECO:0007669"/>
    <property type="project" value="InterPro"/>
</dbReference>
<dbReference type="PRINTS" id="PR01320">
    <property type="entry name" value="KIRCHANNEL"/>
</dbReference>
<keyword evidence="8 11" id="KW-0406">Ion transport</keyword>
<feature type="transmembrane region" description="Helical" evidence="13">
    <location>
        <begin position="58"/>
        <end position="79"/>
    </location>
</feature>
<evidence type="ECO:0000256" key="12">
    <source>
        <dbReference type="SAM" id="MobiDB-lite"/>
    </source>
</evidence>
<feature type="domain" description="Potassium channel inwardly rectifying transmembrane" evidence="14">
    <location>
        <begin position="23"/>
        <end position="160"/>
    </location>
</feature>
<dbReference type="InterPro" id="IPR014756">
    <property type="entry name" value="Ig_E-set"/>
</dbReference>